<dbReference type="InterPro" id="IPR048343">
    <property type="entry name" value="ZW10_C"/>
</dbReference>
<feature type="domain" description="Centromere/kinetochore protein zw10 C-terminal" evidence="2">
    <location>
        <begin position="541"/>
        <end position="636"/>
    </location>
</feature>
<dbReference type="GO" id="GO:0006888">
    <property type="term" value="P:endoplasmic reticulum to Golgi vesicle-mediated transport"/>
    <property type="evidence" value="ECO:0007669"/>
    <property type="project" value="TreeGrafter"/>
</dbReference>
<feature type="domain" description="ZW10 C-terminal helical" evidence="3">
    <location>
        <begin position="659"/>
        <end position="800"/>
    </location>
</feature>
<name>A0A9W4WKL2_9GLOM</name>
<dbReference type="PANTHER" id="PTHR12205:SF0">
    <property type="entry name" value="CENTROMERE_KINETOCHORE PROTEIN ZW10 HOMOLOG"/>
    <property type="match status" value="1"/>
</dbReference>
<dbReference type="Pfam" id="PF20666">
    <property type="entry name" value="ZW10_C"/>
    <property type="match status" value="1"/>
</dbReference>
<sequence length="805" mass="92324">MPPLPISTVALPGAFISAIIEGNREKDNDSVKEQQNTLLATSSDREAVFSCIQRIDDKIRSVKTEALQIILNHKDDFVNLYNDSVSLRDRIDTLFTEVHNVSQEINRPETGMRPNLINVLQENRSVMQEVQNTKSVVETLEYLSEIQKCIKKFHEYLDQGRIEEASGTITQMDSLLESSPVSTERKIQIFDRLKSQLSNMKESLDQTLDDLLTQSISFKKIGENESNLTVLSSVEGRREHHSTFNISVYFPQREVDDSITARLVIGPDLNDKNTSQDRVFAPLVTIFKFIYTFIFGGLDPSTKELVILPLATQYSSTFGKFISHDLRDAVIDEYLSHVIPTETFEFKRFDEVAHDVICFQAEMRKMGFMREPRDGEEEESTLGSYVAKVDVHFTIKKRDKLLELGRNVMMGVNFESEEITEEQNSEINDNAQETLNNKPVIESSKIGEINEQKEEGTKDIFAIHNVNNNPSDGWEVDWNEGWDGDDDWDKSNNSQKNNENLISKDIISEQGMKLVRYSISNKGKALIDLVIKTLNEIPTLDLFDLFRAIMPVFHHNTFSNIPSLAMLFRNDCLWLADQLLVVQDQFKNDLISPSSSGDSVDIKGKISYNDTVEKLRELGKTWYDIQMDKQKSVLKEILDEMGGVQQIANDERFEACQSAMNQIVYTMNHLSKVWKDILRPTEYFTVLGDLIDSVLTRMTDYIEDLYDISAEESQQLNLICTMLCQLENLFNRKEINSIEKHIKHWTKFRHMTDILDLPLAGIMSRFRNGELVCFTIDELEGLICALFADTQLRENTLSEIREGHP</sequence>
<reference evidence="4" key="1">
    <citation type="submission" date="2022-08" db="EMBL/GenBank/DDBJ databases">
        <authorList>
            <person name="Kallberg Y."/>
            <person name="Tangrot J."/>
            <person name="Rosling A."/>
        </authorList>
    </citation>
    <scope>NUCLEOTIDE SEQUENCE</scope>
    <source>
        <strain evidence="4">Wild A</strain>
    </source>
</reference>
<proteinExistence type="predicted"/>
<dbReference type="PANTHER" id="PTHR12205">
    <property type="entry name" value="CENTROMERE/KINETOCHORE PROTEIN ZW10"/>
    <property type="match status" value="1"/>
</dbReference>
<evidence type="ECO:0000313" key="5">
    <source>
        <dbReference type="Proteomes" id="UP001153678"/>
    </source>
</evidence>
<dbReference type="InterPro" id="IPR046362">
    <property type="entry name" value="Zw10/DSL1_C_sf"/>
</dbReference>
<organism evidence="4 5">
    <name type="scientific">Funneliformis geosporum</name>
    <dbReference type="NCBI Taxonomy" id="1117311"/>
    <lineage>
        <taxon>Eukaryota</taxon>
        <taxon>Fungi</taxon>
        <taxon>Fungi incertae sedis</taxon>
        <taxon>Mucoromycota</taxon>
        <taxon>Glomeromycotina</taxon>
        <taxon>Glomeromycetes</taxon>
        <taxon>Glomerales</taxon>
        <taxon>Glomeraceae</taxon>
        <taxon>Funneliformis</taxon>
    </lineage>
</organism>
<dbReference type="Pfam" id="PF22766">
    <property type="entry name" value="ZW10_C2"/>
    <property type="match status" value="1"/>
</dbReference>
<evidence type="ECO:0000259" key="1">
    <source>
        <dbReference type="Pfam" id="PF20665"/>
    </source>
</evidence>
<gene>
    <name evidence="4" type="ORF">FWILDA_LOCUS3679</name>
</gene>
<evidence type="ECO:0000259" key="2">
    <source>
        <dbReference type="Pfam" id="PF20666"/>
    </source>
</evidence>
<dbReference type="InterPro" id="IPR055148">
    <property type="entry name" value="ZW10_C_2"/>
</dbReference>
<dbReference type="Proteomes" id="UP001153678">
    <property type="component" value="Unassembled WGS sequence"/>
</dbReference>
<keyword evidence="5" id="KW-1185">Reference proteome</keyword>
<dbReference type="Gene3D" id="1.10.357.150">
    <property type="match status" value="1"/>
</dbReference>
<evidence type="ECO:0000313" key="4">
    <source>
        <dbReference type="EMBL" id="CAI2168637.1"/>
    </source>
</evidence>
<dbReference type="OrthoDB" id="534815at2759"/>
<accession>A0A9W4WKL2</accession>
<dbReference type="Pfam" id="PF20665">
    <property type="entry name" value="Zw10_middle"/>
    <property type="match status" value="1"/>
</dbReference>
<comment type="caution">
    <text evidence="4">The sequence shown here is derived from an EMBL/GenBank/DDBJ whole genome shotgun (WGS) entry which is preliminary data.</text>
</comment>
<dbReference type="GO" id="GO:1990423">
    <property type="term" value="C:RZZ complex"/>
    <property type="evidence" value="ECO:0007669"/>
    <property type="project" value="TreeGrafter"/>
</dbReference>
<protein>
    <submittedName>
        <fullName evidence="4">5203_t:CDS:1</fullName>
    </submittedName>
</protein>
<dbReference type="InterPro" id="IPR048344">
    <property type="entry name" value="Zw10_middle"/>
</dbReference>
<feature type="domain" description="Centromere/kinetochore protein zw10 middle" evidence="1">
    <location>
        <begin position="242"/>
        <end position="409"/>
    </location>
</feature>
<dbReference type="GO" id="GO:0005737">
    <property type="term" value="C:cytoplasm"/>
    <property type="evidence" value="ECO:0007669"/>
    <property type="project" value="GOC"/>
</dbReference>
<evidence type="ECO:0000259" key="3">
    <source>
        <dbReference type="Pfam" id="PF22766"/>
    </source>
</evidence>
<dbReference type="GO" id="GO:0007094">
    <property type="term" value="P:mitotic spindle assembly checkpoint signaling"/>
    <property type="evidence" value="ECO:0007669"/>
    <property type="project" value="TreeGrafter"/>
</dbReference>
<dbReference type="EMBL" id="CAMKVN010000505">
    <property type="protein sequence ID" value="CAI2168637.1"/>
    <property type="molecule type" value="Genomic_DNA"/>
</dbReference>
<dbReference type="AlphaFoldDB" id="A0A9W4WKL2"/>